<feature type="region of interest" description="Disordered" evidence="4">
    <location>
        <begin position="112"/>
        <end position="135"/>
    </location>
</feature>
<comment type="similarity">
    <text evidence="1">Belongs to the proteasome inhibitor PI31 family.</text>
</comment>
<dbReference type="GO" id="GO:0070628">
    <property type="term" value="F:proteasome binding"/>
    <property type="evidence" value="ECO:0007669"/>
    <property type="project" value="InterPro"/>
</dbReference>
<reference evidence="6" key="1">
    <citation type="submission" date="2016-11" db="EMBL/GenBank/DDBJ databases">
        <title>Venom-gland transcriptomics and venom proteomics of the black-back scorpion (Hadrurus spadix) reveal detectability challenges and an unexplored realm of animal toxin diversity.</title>
        <authorList>
            <person name="Rokyta D.R."/>
            <person name="Ward M.J."/>
        </authorList>
    </citation>
    <scope>NUCLEOTIDE SEQUENCE</scope>
    <source>
        <tissue evidence="6">Venom gland</tissue>
    </source>
</reference>
<dbReference type="GO" id="GO:0000502">
    <property type="term" value="C:proteasome complex"/>
    <property type="evidence" value="ECO:0007669"/>
    <property type="project" value="UniProtKB-KW"/>
</dbReference>
<dbReference type="PANTHER" id="PTHR13266:SF1">
    <property type="entry name" value="PROTEASOME INHIBITOR PI31 SUBUNIT"/>
    <property type="match status" value="1"/>
</dbReference>
<evidence type="ECO:0000256" key="4">
    <source>
        <dbReference type="SAM" id="MobiDB-lite"/>
    </source>
</evidence>
<dbReference type="EMBL" id="GFAH01000460">
    <property type="protein sequence ID" value="JAV47929.1"/>
    <property type="molecule type" value="Transcribed_RNA"/>
</dbReference>
<keyword evidence="3 6" id="KW-0647">Proteasome</keyword>
<evidence type="ECO:0000256" key="1">
    <source>
        <dbReference type="ARBA" id="ARBA00006405"/>
    </source>
</evidence>
<name>A0A1W7R9V5_9SCOR</name>
<accession>A0A1W7R9V5</accession>
<feature type="compositionally biased region" description="Basic and acidic residues" evidence="4">
    <location>
        <begin position="116"/>
        <end position="135"/>
    </location>
</feature>
<dbReference type="GO" id="GO:0043161">
    <property type="term" value="P:proteasome-mediated ubiquitin-dependent protein catabolic process"/>
    <property type="evidence" value="ECO:0007669"/>
    <property type="project" value="InterPro"/>
</dbReference>
<evidence type="ECO:0000313" key="6">
    <source>
        <dbReference type="EMBL" id="JAV47929.1"/>
    </source>
</evidence>
<dbReference type="Gene3D" id="3.40.1000.30">
    <property type="match status" value="1"/>
</dbReference>
<organism evidence="6">
    <name type="scientific">Hadrurus spadix</name>
    <dbReference type="NCBI Taxonomy" id="141984"/>
    <lineage>
        <taxon>Eukaryota</taxon>
        <taxon>Metazoa</taxon>
        <taxon>Ecdysozoa</taxon>
        <taxon>Arthropoda</taxon>
        <taxon>Chelicerata</taxon>
        <taxon>Arachnida</taxon>
        <taxon>Scorpiones</taxon>
        <taxon>Iurida</taxon>
        <taxon>Iuroidea</taxon>
        <taxon>Hadrurus</taxon>
    </lineage>
</organism>
<sequence length="238" mass="26676">MENSVLNLDLFCFKWPGSMDEKRSELLPQGWNTSQEIYSLRYVMRSGKRFLAKFVKSDQSMLISFVNVNTEKASGLSVNINNHVSDSFDDFENAYKQIEEVYKSVEQLFSEIEDGNPMKDRRPISPGHDSRYEQDVDDPLRVPCSGMSNIHDNRPVNPFSVGRGDLDPLGRSEGGMLMDPRGLPAFGGMNPGGIPGLPRGAAPPGARFDPVGPGRPHRYFGPDNDHFQPPGFFDDRFM</sequence>
<dbReference type="InterPro" id="IPR021625">
    <property type="entry name" value="PI31_Prot_N"/>
</dbReference>
<dbReference type="GO" id="GO:0004866">
    <property type="term" value="F:endopeptidase inhibitor activity"/>
    <property type="evidence" value="ECO:0007669"/>
    <property type="project" value="InterPro"/>
</dbReference>
<protein>
    <recommendedName>
        <fullName evidence="2">Proteasome inhibitor PI31 subunit</fullName>
    </recommendedName>
</protein>
<dbReference type="Pfam" id="PF11566">
    <property type="entry name" value="PI31_Prot_N"/>
    <property type="match status" value="1"/>
</dbReference>
<feature type="domain" description="PI31 proteasome regulator N-terminal" evidence="5">
    <location>
        <begin position="21"/>
        <end position="112"/>
    </location>
</feature>
<evidence type="ECO:0000256" key="3">
    <source>
        <dbReference type="ARBA" id="ARBA00022942"/>
    </source>
</evidence>
<dbReference type="AlphaFoldDB" id="A0A1W7R9V5"/>
<proteinExistence type="inferred from homology"/>
<evidence type="ECO:0000256" key="2">
    <source>
        <dbReference type="ARBA" id="ARBA00015575"/>
    </source>
</evidence>
<dbReference type="PANTHER" id="PTHR13266">
    <property type="entry name" value="PROTEASOME INHIBITOR"/>
    <property type="match status" value="1"/>
</dbReference>
<evidence type="ECO:0000259" key="5">
    <source>
        <dbReference type="Pfam" id="PF11566"/>
    </source>
</evidence>
<dbReference type="InterPro" id="IPR045128">
    <property type="entry name" value="PI31-like"/>
</dbReference>